<accession>A0A381SYK8</accession>
<keyword evidence="1" id="KW-0812">Transmembrane</keyword>
<feature type="transmembrane region" description="Helical" evidence="1">
    <location>
        <begin position="49"/>
        <end position="67"/>
    </location>
</feature>
<keyword evidence="1" id="KW-1133">Transmembrane helix</keyword>
<evidence type="ECO:0000256" key="1">
    <source>
        <dbReference type="SAM" id="Phobius"/>
    </source>
</evidence>
<feature type="transmembrane region" description="Helical" evidence="1">
    <location>
        <begin position="23"/>
        <end position="44"/>
    </location>
</feature>
<feature type="transmembrane region" description="Helical" evidence="1">
    <location>
        <begin position="145"/>
        <end position="167"/>
    </location>
</feature>
<reference evidence="3" key="1">
    <citation type="submission" date="2018-05" db="EMBL/GenBank/DDBJ databases">
        <authorList>
            <person name="Lanie J.A."/>
            <person name="Ng W.-L."/>
            <person name="Kazmierczak K.M."/>
            <person name="Andrzejewski T.M."/>
            <person name="Davidsen T.M."/>
            <person name="Wayne K.J."/>
            <person name="Tettelin H."/>
            <person name="Glass J.I."/>
            <person name="Rusch D."/>
            <person name="Podicherti R."/>
            <person name="Tsui H.-C.T."/>
            <person name="Winkler M.E."/>
        </authorList>
    </citation>
    <scope>NUCLEOTIDE SEQUENCE</scope>
</reference>
<feature type="transmembrane region" description="Helical" evidence="1">
    <location>
        <begin position="99"/>
        <end position="116"/>
    </location>
</feature>
<feature type="domain" description="HPP transmembrane region" evidence="2">
    <location>
        <begin position="17"/>
        <end position="173"/>
    </location>
</feature>
<evidence type="ECO:0000259" key="2">
    <source>
        <dbReference type="Pfam" id="PF04982"/>
    </source>
</evidence>
<dbReference type="PANTHER" id="PTHR33741:SF5">
    <property type="entry name" value="TRANSMEMBRANE PROTEIN DDB_G0269096-RELATED"/>
    <property type="match status" value="1"/>
</dbReference>
<name>A0A381SYK8_9ZZZZ</name>
<proteinExistence type="predicted"/>
<dbReference type="InterPro" id="IPR007065">
    <property type="entry name" value="HPP"/>
</dbReference>
<dbReference type="PANTHER" id="PTHR33741">
    <property type="entry name" value="TRANSMEMBRANE PROTEIN DDB_G0269096-RELATED"/>
    <property type="match status" value="1"/>
</dbReference>
<organism evidence="3">
    <name type="scientific">marine metagenome</name>
    <dbReference type="NCBI Taxonomy" id="408172"/>
    <lineage>
        <taxon>unclassified sequences</taxon>
        <taxon>metagenomes</taxon>
        <taxon>ecological metagenomes</taxon>
    </lineage>
</organism>
<dbReference type="Pfam" id="PF04982">
    <property type="entry name" value="TM_HPP"/>
    <property type="match status" value="1"/>
</dbReference>
<dbReference type="InterPro" id="IPR058581">
    <property type="entry name" value="TM_HPP"/>
</dbReference>
<dbReference type="EMBL" id="UINC01003573">
    <property type="protein sequence ID" value="SVA07487.1"/>
    <property type="molecule type" value="Genomic_DNA"/>
</dbReference>
<dbReference type="AlphaFoldDB" id="A0A381SYK8"/>
<evidence type="ECO:0000313" key="3">
    <source>
        <dbReference type="EMBL" id="SVA07487.1"/>
    </source>
</evidence>
<gene>
    <name evidence="3" type="ORF">METZ01_LOCUS60341</name>
</gene>
<sequence>MQLDKFLYYLGVGANPVSHLEKIISGIGGFLAIFSIIYISSLYVGAEEAVYIVPSMGASAVLLFAVPHSALGQLWNVIGGHLISAAIGVACAQWLPGGGIAAAASVGLAIGVMYYARCIHPPGGATALAAVIGGPNIHALGYEYILTPIAINTVTILVVALLFNALFRWRRYPAFLIPKESGLDSAHKAYAPVDHANFVYALSQMDTFIDVTEDDLLKIYQLATGREVNLNSE</sequence>
<protein>
    <recommendedName>
        <fullName evidence="2">HPP transmembrane region domain-containing protein</fullName>
    </recommendedName>
</protein>
<keyword evidence="1" id="KW-0472">Membrane</keyword>